<organism evidence="2 3">
    <name type="scientific">Caerostris darwini</name>
    <dbReference type="NCBI Taxonomy" id="1538125"/>
    <lineage>
        <taxon>Eukaryota</taxon>
        <taxon>Metazoa</taxon>
        <taxon>Ecdysozoa</taxon>
        <taxon>Arthropoda</taxon>
        <taxon>Chelicerata</taxon>
        <taxon>Arachnida</taxon>
        <taxon>Araneae</taxon>
        <taxon>Araneomorphae</taxon>
        <taxon>Entelegynae</taxon>
        <taxon>Araneoidea</taxon>
        <taxon>Araneidae</taxon>
        <taxon>Caerostris</taxon>
    </lineage>
</organism>
<gene>
    <name evidence="2" type="ORF">CDAR_535901</name>
</gene>
<name>A0AAV4QQ31_9ARAC</name>
<evidence type="ECO:0000256" key="1">
    <source>
        <dbReference type="SAM" id="MobiDB-lite"/>
    </source>
</evidence>
<proteinExistence type="predicted"/>
<evidence type="ECO:0000313" key="2">
    <source>
        <dbReference type="EMBL" id="GIY11404.1"/>
    </source>
</evidence>
<dbReference type="EMBL" id="BPLQ01004902">
    <property type="protein sequence ID" value="GIY11404.1"/>
    <property type="molecule type" value="Genomic_DNA"/>
</dbReference>
<evidence type="ECO:0000313" key="3">
    <source>
        <dbReference type="Proteomes" id="UP001054837"/>
    </source>
</evidence>
<dbReference type="AlphaFoldDB" id="A0AAV4QQ31"/>
<dbReference type="Proteomes" id="UP001054837">
    <property type="component" value="Unassembled WGS sequence"/>
</dbReference>
<feature type="region of interest" description="Disordered" evidence="1">
    <location>
        <begin position="66"/>
        <end position="89"/>
    </location>
</feature>
<reference evidence="2 3" key="1">
    <citation type="submission" date="2021-06" db="EMBL/GenBank/DDBJ databases">
        <title>Caerostris darwini draft genome.</title>
        <authorList>
            <person name="Kono N."/>
            <person name="Arakawa K."/>
        </authorList>
    </citation>
    <scope>NUCLEOTIDE SEQUENCE [LARGE SCALE GENOMIC DNA]</scope>
</reference>
<keyword evidence="3" id="KW-1185">Reference proteome</keyword>
<accession>A0AAV4QQ31</accession>
<sequence>MRDGSIHPIVRAPVTPKRPEQLGKKLNLKNKFKIHFVKAQEKGLWGAGEISDRCRGQVIAGLRNEPRTFGESGLPSSFGAASRNMSAPP</sequence>
<comment type="caution">
    <text evidence="2">The sequence shown here is derived from an EMBL/GenBank/DDBJ whole genome shotgun (WGS) entry which is preliminary data.</text>
</comment>
<protein>
    <submittedName>
        <fullName evidence="2">Uncharacterized protein</fullName>
    </submittedName>
</protein>